<evidence type="ECO:0000256" key="3">
    <source>
        <dbReference type="ARBA" id="ARBA00022771"/>
    </source>
</evidence>
<evidence type="ECO:0000256" key="5">
    <source>
        <dbReference type="ARBA" id="ARBA00023242"/>
    </source>
</evidence>
<dbReference type="GO" id="GO:0008270">
    <property type="term" value="F:zinc ion binding"/>
    <property type="evidence" value="ECO:0007669"/>
    <property type="project" value="UniProtKB-KW"/>
</dbReference>
<name>A0ABC8V0L9_9AQUA</name>
<dbReference type="InterPro" id="IPR013087">
    <property type="entry name" value="Znf_C2H2_type"/>
</dbReference>
<organism evidence="9 10">
    <name type="scientific">Ilex paraguariensis</name>
    <name type="common">yerba mate</name>
    <dbReference type="NCBI Taxonomy" id="185542"/>
    <lineage>
        <taxon>Eukaryota</taxon>
        <taxon>Viridiplantae</taxon>
        <taxon>Streptophyta</taxon>
        <taxon>Embryophyta</taxon>
        <taxon>Tracheophyta</taxon>
        <taxon>Spermatophyta</taxon>
        <taxon>Magnoliopsida</taxon>
        <taxon>eudicotyledons</taxon>
        <taxon>Gunneridae</taxon>
        <taxon>Pentapetalae</taxon>
        <taxon>asterids</taxon>
        <taxon>campanulids</taxon>
        <taxon>Aquifoliales</taxon>
        <taxon>Aquifoliaceae</taxon>
        <taxon>Ilex</taxon>
    </lineage>
</organism>
<evidence type="ECO:0000256" key="6">
    <source>
        <dbReference type="PROSITE-ProRule" id="PRU00042"/>
    </source>
</evidence>
<dbReference type="Proteomes" id="UP001642360">
    <property type="component" value="Unassembled WGS sequence"/>
</dbReference>
<evidence type="ECO:0000256" key="7">
    <source>
        <dbReference type="SAM" id="MobiDB-lite"/>
    </source>
</evidence>
<keyword evidence="3 6" id="KW-0863">Zinc-finger</keyword>
<feature type="compositionally biased region" description="Basic and acidic residues" evidence="7">
    <location>
        <begin position="32"/>
        <end position="42"/>
    </location>
</feature>
<dbReference type="EMBL" id="CAUOFW020009724">
    <property type="protein sequence ID" value="CAK9186809.1"/>
    <property type="molecule type" value="Genomic_DNA"/>
</dbReference>
<evidence type="ECO:0000256" key="2">
    <source>
        <dbReference type="ARBA" id="ARBA00022723"/>
    </source>
</evidence>
<keyword evidence="2" id="KW-0479">Metal-binding</keyword>
<feature type="region of interest" description="Disordered" evidence="7">
    <location>
        <begin position="19"/>
        <end position="57"/>
    </location>
</feature>
<comment type="subcellular location">
    <subcellularLocation>
        <location evidence="1">Nucleus</location>
    </subcellularLocation>
</comment>
<evidence type="ECO:0000313" key="10">
    <source>
        <dbReference type="Proteomes" id="UP001642360"/>
    </source>
</evidence>
<keyword evidence="4" id="KW-0862">Zinc</keyword>
<gene>
    <name evidence="9" type="ORF">ILEXP_LOCUS57314</name>
</gene>
<accession>A0ABC8V0L9</accession>
<evidence type="ECO:0000259" key="8">
    <source>
        <dbReference type="PROSITE" id="PS50157"/>
    </source>
</evidence>
<dbReference type="PANTHER" id="PTHR47287:SF15">
    <property type="entry name" value="ZINC FINGER PROTEIN 3-LIKE"/>
    <property type="match status" value="1"/>
</dbReference>
<dbReference type="InterPro" id="IPR044246">
    <property type="entry name" value="ZFP3-like"/>
</dbReference>
<feature type="domain" description="C2H2-type" evidence="8">
    <location>
        <begin position="91"/>
        <end position="118"/>
    </location>
</feature>
<dbReference type="InterPro" id="IPR036236">
    <property type="entry name" value="Znf_C2H2_sf"/>
</dbReference>
<dbReference type="PANTHER" id="PTHR47287">
    <property type="entry name" value="C2H2 AND C2HC ZINC FINGERS SUPERFAMILY PROTEIN"/>
    <property type="match status" value="1"/>
</dbReference>
<reference evidence="9 10" key="1">
    <citation type="submission" date="2024-02" db="EMBL/GenBank/DDBJ databases">
        <authorList>
            <person name="Vignale AGUSTIN F."/>
            <person name="Sosa J E."/>
            <person name="Modenutti C."/>
        </authorList>
    </citation>
    <scope>NUCLEOTIDE SEQUENCE [LARGE SCALE GENOMIC DNA]</scope>
</reference>
<dbReference type="Gene3D" id="3.30.160.60">
    <property type="entry name" value="Classic Zinc Finger"/>
    <property type="match status" value="1"/>
</dbReference>
<keyword evidence="5" id="KW-0539">Nucleus</keyword>
<proteinExistence type="predicted"/>
<evidence type="ECO:0000256" key="1">
    <source>
        <dbReference type="ARBA" id="ARBA00004123"/>
    </source>
</evidence>
<dbReference type="AlphaFoldDB" id="A0ABC8V0L9"/>
<dbReference type="GO" id="GO:0005634">
    <property type="term" value="C:nucleus"/>
    <property type="evidence" value="ECO:0007669"/>
    <property type="project" value="UniProtKB-SubCell"/>
</dbReference>
<sequence>MKVQPSNLSESSAIFSVSEAPPCLNSSMQNQEDQKRTGHRNPDFMLDLSLSSKDSDQRFNPELNLIDCFRMGSPRNSPETPGNETGQPQVFSCNYCQRKFYSSQALGGHQNAHKRERTITKQGHRLGTAAVSAGAFGLGSNPHYRYSSMASLPLHGSFNRSLGIQVHSMIHKPTHLSSTSGLYPIYGHNVWSRKPAIGKLAPENYQFGKSAISSSSGGAAGFHKFSLAGDGIKEYRCDGVSHLKSNQDELQKLDLSLKL</sequence>
<evidence type="ECO:0000256" key="4">
    <source>
        <dbReference type="ARBA" id="ARBA00022833"/>
    </source>
</evidence>
<dbReference type="SUPFAM" id="SSF57667">
    <property type="entry name" value="beta-beta-alpha zinc fingers"/>
    <property type="match status" value="1"/>
</dbReference>
<keyword evidence="10" id="KW-1185">Reference proteome</keyword>
<dbReference type="PROSITE" id="PS50157">
    <property type="entry name" value="ZINC_FINGER_C2H2_2"/>
    <property type="match status" value="1"/>
</dbReference>
<dbReference type="PROSITE" id="PS00028">
    <property type="entry name" value="ZINC_FINGER_C2H2_1"/>
    <property type="match status" value="1"/>
</dbReference>
<protein>
    <recommendedName>
        <fullName evidence="8">C2H2-type domain-containing protein</fullName>
    </recommendedName>
</protein>
<comment type="caution">
    <text evidence="9">The sequence shown here is derived from an EMBL/GenBank/DDBJ whole genome shotgun (WGS) entry which is preliminary data.</text>
</comment>
<evidence type="ECO:0000313" key="9">
    <source>
        <dbReference type="EMBL" id="CAK9186809.1"/>
    </source>
</evidence>